<dbReference type="PANTHER" id="PTHR17357:SF0">
    <property type="entry name" value="GANGLIOSIDE GM2 ACTIVATOR"/>
    <property type="match status" value="1"/>
</dbReference>
<protein>
    <recommendedName>
        <fullName evidence="3">MD-2-related lipid-recognition domain-containing protein</fullName>
    </recommendedName>
</protein>
<dbReference type="Gene3D" id="2.70.220.10">
    <property type="entry name" value="Ganglioside GM2 activator"/>
    <property type="match status" value="1"/>
</dbReference>
<dbReference type="PANTHER" id="PTHR17357">
    <property type="entry name" value="GM2 GANGLIOSIDE ACTIVATOR PROTEIN"/>
    <property type="match status" value="1"/>
</dbReference>
<evidence type="ECO:0000256" key="1">
    <source>
        <dbReference type="ARBA" id="ARBA00022729"/>
    </source>
</evidence>
<dbReference type="AlphaFoldDB" id="A0AAV2HF42"/>
<dbReference type="InterPro" id="IPR028996">
    <property type="entry name" value="GM2-AP"/>
</dbReference>
<gene>
    <name evidence="4" type="ORF">GSLYS_00006003001</name>
</gene>
<dbReference type="Proteomes" id="UP001497497">
    <property type="component" value="Unassembled WGS sequence"/>
</dbReference>
<dbReference type="SUPFAM" id="SSF63707">
    <property type="entry name" value="Ganglioside M2 (gm2) activator"/>
    <property type="match status" value="1"/>
</dbReference>
<sequence>MGLLTAVVVAAICVVTGVSGKDLVVRDCTNLTVTSPIITINNYSFVPYPIPSPGQLTASLSATLNRPIPAGGLELKVHIRKDVFFWITINCKNNFGSCDYDLCDLLSYFENTTCPQQLIDNNIPCTCGTIVPGTYNLINQVFEIPDVTTISSFALGDYQVQFSLVDKVTLEEVYCLHVELTVKDPNACSGFLCSLFGRRGIRALWSWLF</sequence>
<keyword evidence="5" id="KW-1185">Reference proteome</keyword>
<dbReference type="InterPro" id="IPR003172">
    <property type="entry name" value="ML_dom"/>
</dbReference>
<dbReference type="InterPro" id="IPR036846">
    <property type="entry name" value="GM2-AP_sf"/>
</dbReference>
<feature type="domain" description="MD-2-related lipid-recognition" evidence="3">
    <location>
        <begin position="24"/>
        <end position="181"/>
    </location>
</feature>
<feature type="chain" id="PRO_5043662725" description="MD-2-related lipid-recognition domain-containing protein" evidence="2">
    <location>
        <begin position="21"/>
        <end position="209"/>
    </location>
</feature>
<evidence type="ECO:0000313" key="5">
    <source>
        <dbReference type="Proteomes" id="UP001497497"/>
    </source>
</evidence>
<evidence type="ECO:0000256" key="2">
    <source>
        <dbReference type="SAM" id="SignalP"/>
    </source>
</evidence>
<evidence type="ECO:0000313" key="4">
    <source>
        <dbReference type="EMBL" id="CAL1531923.1"/>
    </source>
</evidence>
<reference evidence="4 5" key="1">
    <citation type="submission" date="2024-04" db="EMBL/GenBank/DDBJ databases">
        <authorList>
            <consortium name="Genoscope - CEA"/>
            <person name="William W."/>
        </authorList>
    </citation>
    <scope>NUCLEOTIDE SEQUENCE [LARGE SCALE GENOMIC DNA]</scope>
</reference>
<dbReference type="GO" id="GO:0008047">
    <property type="term" value="F:enzyme activator activity"/>
    <property type="evidence" value="ECO:0007669"/>
    <property type="project" value="InterPro"/>
</dbReference>
<dbReference type="GO" id="GO:0005319">
    <property type="term" value="F:lipid transporter activity"/>
    <property type="evidence" value="ECO:0007669"/>
    <property type="project" value="TreeGrafter"/>
</dbReference>
<dbReference type="GO" id="GO:0006689">
    <property type="term" value="P:ganglioside catabolic process"/>
    <property type="evidence" value="ECO:0007669"/>
    <property type="project" value="InterPro"/>
</dbReference>
<accession>A0AAV2HF42</accession>
<evidence type="ECO:0000259" key="3">
    <source>
        <dbReference type="Pfam" id="PF02221"/>
    </source>
</evidence>
<feature type="signal peptide" evidence="2">
    <location>
        <begin position="1"/>
        <end position="20"/>
    </location>
</feature>
<dbReference type="Pfam" id="PF02221">
    <property type="entry name" value="E1_DerP2_DerF2"/>
    <property type="match status" value="1"/>
</dbReference>
<name>A0AAV2HF42_LYMST</name>
<keyword evidence="1 2" id="KW-0732">Signal</keyword>
<organism evidence="4 5">
    <name type="scientific">Lymnaea stagnalis</name>
    <name type="common">Great pond snail</name>
    <name type="synonym">Helix stagnalis</name>
    <dbReference type="NCBI Taxonomy" id="6523"/>
    <lineage>
        <taxon>Eukaryota</taxon>
        <taxon>Metazoa</taxon>
        <taxon>Spiralia</taxon>
        <taxon>Lophotrochozoa</taxon>
        <taxon>Mollusca</taxon>
        <taxon>Gastropoda</taxon>
        <taxon>Heterobranchia</taxon>
        <taxon>Euthyneura</taxon>
        <taxon>Panpulmonata</taxon>
        <taxon>Hygrophila</taxon>
        <taxon>Lymnaeoidea</taxon>
        <taxon>Lymnaeidae</taxon>
        <taxon>Lymnaea</taxon>
    </lineage>
</organism>
<comment type="caution">
    <text evidence="4">The sequence shown here is derived from an EMBL/GenBank/DDBJ whole genome shotgun (WGS) entry which is preliminary data.</text>
</comment>
<dbReference type="EMBL" id="CAXITT010000100">
    <property type="protein sequence ID" value="CAL1531923.1"/>
    <property type="molecule type" value="Genomic_DNA"/>
</dbReference>
<dbReference type="GO" id="GO:0009898">
    <property type="term" value="C:cytoplasmic side of plasma membrane"/>
    <property type="evidence" value="ECO:0007669"/>
    <property type="project" value="TreeGrafter"/>
</dbReference>
<proteinExistence type="predicted"/>